<feature type="region of interest" description="Disordered" evidence="1">
    <location>
        <begin position="251"/>
        <end position="274"/>
    </location>
</feature>
<evidence type="ECO:0000256" key="2">
    <source>
        <dbReference type="SAM" id="Phobius"/>
    </source>
</evidence>
<reference evidence="3" key="1">
    <citation type="submission" date="2021-08" db="EMBL/GenBank/DDBJ databases">
        <title>Chromosome-Level Trichoderma cornu-damae using Hi-C Data.</title>
        <authorList>
            <person name="Kim C.S."/>
        </authorList>
    </citation>
    <scope>NUCLEOTIDE SEQUENCE</scope>
    <source>
        <strain evidence="3">KA19-0412C</strain>
    </source>
</reference>
<dbReference type="EMBL" id="JAIWOZ010000003">
    <property type="protein sequence ID" value="KAH6608166.1"/>
    <property type="molecule type" value="Genomic_DNA"/>
</dbReference>
<feature type="compositionally biased region" description="Basic and acidic residues" evidence="1">
    <location>
        <begin position="511"/>
        <end position="521"/>
    </location>
</feature>
<proteinExistence type="predicted"/>
<keyword evidence="2" id="KW-0472">Membrane</keyword>
<feature type="region of interest" description="Disordered" evidence="1">
    <location>
        <begin position="638"/>
        <end position="692"/>
    </location>
</feature>
<organism evidence="3 4">
    <name type="scientific">Trichoderma cornu-damae</name>
    <dbReference type="NCBI Taxonomy" id="654480"/>
    <lineage>
        <taxon>Eukaryota</taxon>
        <taxon>Fungi</taxon>
        <taxon>Dikarya</taxon>
        <taxon>Ascomycota</taxon>
        <taxon>Pezizomycotina</taxon>
        <taxon>Sordariomycetes</taxon>
        <taxon>Hypocreomycetidae</taxon>
        <taxon>Hypocreales</taxon>
        <taxon>Hypocreaceae</taxon>
        <taxon>Trichoderma</taxon>
    </lineage>
</organism>
<gene>
    <name evidence="3" type="ORF">Trco_004479</name>
</gene>
<feature type="compositionally biased region" description="Low complexity" evidence="1">
    <location>
        <begin position="591"/>
        <end position="603"/>
    </location>
</feature>
<sequence length="788" mass="82029">MWHVGDQGEEGQPEELLVNGEALQHDVDGVNQDFGDDRVQDGCPQQDHGALGAAPVWRVVAPVAPCVGGRGTRGRGVFLDVGEVAGAAGGVRPRRRCAGAVAGLLLGVSVTGSNCGCRRGDLGNLARQHVSVGLAEAGNLDRRAQRLLLLLLLLLLVSTNTLGRHHVRSAVQSVGTSSGILAGRGARPGGVRQADLLEGLAQDALVQMRVAYVGAGGFGGGRLMRGSKSARRVHRLLVPLLFHLGVPDDGGVGAQGKPETDEVGEEEHKGGEITVGPHGLEVEAVVEGGRLRKVAPAAVSRAAVAAVEAAVGVVFAVHAVELVRAVDLVKQRGAEGADDGEEQHGGRHAGRLGVEALRLSLQGAEAHGDARQEEDAGEYAPHDAPLDELALALAQRDAVEENLDDGGEEGIDGGAQAHGRLGGDGCHGLADEVGQRDDGEQARDEQEGGRRDEHLQAQDAIQDEPVGDDEDDDDHEVDEEDDGRVRGVVDARVADVGLERQGEGVTPEVVEQQHGHLAHGDPEDEEPADAGHDDEGGRDEAVEEDEEDDAANVPLSAAKEPPLHPRVQVGRLSAAPSPQQALRLAGLRVQAPPGAADDGAVPVPVGPKEQPAVLEVAVLPLLVRLVLLQADELAEGVEEVTRQTPQDPAVLPPAGRGGEQEADDGAKGRQAGYPPPEEQRPGQVEEEQPVAHPAAGRRVDVGLGKLLDGPVLLVQRGLPHSDAERVRLVDGLLPVLEGEAFGFADFAVGIAVDVLVQRQLLLLAAVLLFGRAGLVVSFGFLFVFGAAV</sequence>
<evidence type="ECO:0000313" key="3">
    <source>
        <dbReference type="EMBL" id="KAH6608166.1"/>
    </source>
</evidence>
<feature type="transmembrane region" description="Helical" evidence="2">
    <location>
        <begin position="760"/>
        <end position="784"/>
    </location>
</feature>
<protein>
    <submittedName>
        <fullName evidence="3">Uncharacterized protein</fullName>
    </submittedName>
</protein>
<accession>A0A9P8TU73</accession>
<feature type="compositionally biased region" description="Basic and acidic residues" evidence="1">
    <location>
        <begin position="483"/>
        <end position="502"/>
    </location>
</feature>
<evidence type="ECO:0000313" key="4">
    <source>
        <dbReference type="Proteomes" id="UP000827724"/>
    </source>
</evidence>
<keyword evidence="2" id="KW-1133">Transmembrane helix</keyword>
<keyword evidence="4" id="KW-1185">Reference proteome</keyword>
<dbReference type="AlphaFoldDB" id="A0A9P8TU73"/>
<name>A0A9P8TU73_9HYPO</name>
<feature type="compositionally biased region" description="Acidic residues" evidence="1">
    <location>
        <begin position="401"/>
        <end position="411"/>
    </location>
</feature>
<feature type="compositionally biased region" description="Basic and acidic residues" evidence="1">
    <location>
        <begin position="529"/>
        <end position="540"/>
    </location>
</feature>
<dbReference type="Proteomes" id="UP000827724">
    <property type="component" value="Unassembled WGS sequence"/>
</dbReference>
<evidence type="ECO:0000256" key="1">
    <source>
        <dbReference type="SAM" id="MobiDB-lite"/>
    </source>
</evidence>
<keyword evidence="2" id="KW-0812">Transmembrane</keyword>
<feature type="compositionally biased region" description="Basic and acidic residues" evidence="1">
    <location>
        <begin position="429"/>
        <end position="456"/>
    </location>
</feature>
<feature type="compositionally biased region" description="Acidic residues" evidence="1">
    <location>
        <begin position="541"/>
        <end position="550"/>
    </location>
</feature>
<feature type="compositionally biased region" description="Acidic residues" evidence="1">
    <location>
        <begin position="461"/>
        <end position="482"/>
    </location>
</feature>
<feature type="region of interest" description="Disordered" evidence="1">
    <location>
        <begin position="401"/>
        <end position="603"/>
    </location>
</feature>
<comment type="caution">
    <text evidence="3">The sequence shown here is derived from an EMBL/GenBank/DDBJ whole genome shotgun (WGS) entry which is preliminary data.</text>
</comment>